<accession>A0A0U2SG78</accession>
<evidence type="ECO:0000313" key="3">
    <source>
        <dbReference type="EMBL" id="ASF20273.1"/>
    </source>
</evidence>
<evidence type="ECO:0000313" key="2">
    <source>
        <dbReference type="EMBL" id="ALP69301.1"/>
    </source>
</evidence>
<dbReference type="EMBL" id="KY437728">
    <property type="protein sequence ID" value="ASF20352.1"/>
    <property type="molecule type" value="Genomic_DNA"/>
</dbReference>
<dbReference type="EMBL" id="KY437727">
    <property type="protein sequence ID" value="ASF20273.1"/>
    <property type="molecule type" value="Genomic_DNA"/>
</dbReference>
<feature type="domain" description="DUF6475" evidence="1">
    <location>
        <begin position="2"/>
        <end position="90"/>
    </location>
</feature>
<dbReference type="InterPro" id="IPR045521">
    <property type="entry name" value="DUF6475"/>
</dbReference>
<proteinExistence type="predicted"/>
<dbReference type="AlphaFoldDB" id="A0A0U2SG78"/>
<evidence type="ECO:0000313" key="4">
    <source>
        <dbReference type="EMBL" id="ASF20352.1"/>
    </source>
</evidence>
<name>A0A0U2SG78_PROMI</name>
<dbReference type="Pfam" id="PF20081">
    <property type="entry name" value="DUF6475"/>
    <property type="match status" value="1"/>
</dbReference>
<organism evidence="2">
    <name type="scientific">Proteus mirabilis</name>
    <dbReference type="NCBI Taxonomy" id="584"/>
    <lineage>
        <taxon>Bacteria</taxon>
        <taxon>Pseudomonadati</taxon>
        <taxon>Pseudomonadota</taxon>
        <taxon>Gammaproteobacteria</taxon>
        <taxon>Enterobacterales</taxon>
        <taxon>Morganellaceae</taxon>
        <taxon>Proteus</taxon>
    </lineage>
</organism>
<reference evidence="3" key="2">
    <citation type="journal article" date="2017" name="Int. J. Antimicrob. Agents">
        <title>Identification and characterization of new members of the SXT/R391 family of integrative and conjugative elements (ICEs) in Proteus mirabilis.</title>
        <authorList>
            <person name="Bie L."/>
            <person name="Wu H."/>
            <person name="Wang X.H."/>
            <person name="Wang M."/>
            <person name="Xu H."/>
        </authorList>
    </citation>
    <scope>NUCLEOTIDE SEQUENCE</scope>
    <source>
        <strain evidence="3">JN28</strain>
        <strain evidence="4">JN49</strain>
    </source>
</reference>
<protein>
    <recommendedName>
        <fullName evidence="1">DUF6475 domain-containing protein</fullName>
    </recommendedName>
</protein>
<dbReference type="EMBL" id="KT962845">
    <property type="protein sequence ID" value="ALP69301.1"/>
    <property type="molecule type" value="Genomic_DNA"/>
</dbReference>
<reference evidence="2" key="1">
    <citation type="journal article" date="2016" name="Antimicrob. Agents Chemother.">
        <title>Characterization of SXT/R391 Integrative and Conjugative Elements in Proteus mirabilis Isolates from Food-Producing Animals in China.</title>
        <authorList>
            <person name="Lei C.W."/>
            <person name="Zhang A.Y."/>
            <person name="Wang H.N."/>
            <person name="Liu B.H."/>
            <person name="Yang L.Q."/>
            <person name="Yang Y.Q."/>
        </authorList>
    </citation>
    <scope>NUCLEOTIDE SEQUENCE</scope>
    <source>
        <strain evidence="2">PM13C04</strain>
    </source>
</reference>
<sequence>MMFDDALIHRVISDMGGWVELCKVDDREYPFKQKEFLTRYQAYLLRDEVGEYPRLLQGIADHQNQQKGFDMQAPVAVGDWSKAAQVYTRGIADFSAVPLKRISPKAIQALLGNQLEDKNEND</sequence>
<evidence type="ECO:0000259" key="1">
    <source>
        <dbReference type="Pfam" id="PF20081"/>
    </source>
</evidence>